<dbReference type="Pfam" id="PF09764">
    <property type="entry name" value="Nt_Gln_amidase"/>
    <property type="match status" value="1"/>
</dbReference>
<comment type="similarity">
    <text evidence="2 8">Belongs to the NTAQ1 family.</text>
</comment>
<comment type="function">
    <text evidence="1 8">Mediates the side-chain deamidation of N-terminal glutamine residues to glutamate, an important step in N-end rule pathway of protein degradation. Conversion of the resulting N-terminal glutamine to glutamate renders the protein susceptible to arginylation, polyubiquitination and degradation as specified by the N-end rule. Does not act on substrates with internal or C-terminal glutamine and does not act on non-glutamine residues in any position.</text>
</comment>
<evidence type="ECO:0000256" key="3">
    <source>
        <dbReference type="ARBA" id="ARBA00011245"/>
    </source>
</evidence>
<keyword evidence="11" id="KW-1185">Reference proteome</keyword>
<dbReference type="EC" id="3.5.1.122" evidence="4 8"/>
<dbReference type="EMBL" id="OC886672">
    <property type="protein sequence ID" value="CAD7644669.1"/>
    <property type="molecule type" value="Genomic_DNA"/>
</dbReference>
<dbReference type="GO" id="GO:0005829">
    <property type="term" value="C:cytosol"/>
    <property type="evidence" value="ECO:0007669"/>
    <property type="project" value="TreeGrafter"/>
</dbReference>
<feature type="non-terminal residue" evidence="10">
    <location>
        <position position="158"/>
    </location>
</feature>
<evidence type="ECO:0000256" key="5">
    <source>
        <dbReference type="ARBA" id="ARBA00021247"/>
    </source>
</evidence>
<sequence length="158" mass="18744">MIPLWRQKAGDERRDYLCVWDYHSFNHKLVVMIYTPKADDSHSTGSHRALVYDMDSTLEFPIDFSTYSGLTFRDETAIRDEYHRRFRVIEAQIYLTTFASNRSHMRRPEGSWIKDPPLYPCIKTNECDHNLDGFISMDCHRFAIGSVLDINQFNHRFD</sequence>
<dbReference type="OrthoDB" id="191192at2759"/>
<comment type="catalytic activity">
    <reaction evidence="7 8">
        <text>N-terminal L-glutaminyl-[protein] + H2O = N-terminal L-glutamyl-[protein] + NH4(+)</text>
        <dbReference type="Rhea" id="RHEA:50680"/>
        <dbReference type="Rhea" id="RHEA-COMP:12668"/>
        <dbReference type="Rhea" id="RHEA-COMP:12777"/>
        <dbReference type="ChEBI" id="CHEBI:15377"/>
        <dbReference type="ChEBI" id="CHEBI:28938"/>
        <dbReference type="ChEBI" id="CHEBI:64721"/>
        <dbReference type="ChEBI" id="CHEBI:64722"/>
        <dbReference type="EC" id="3.5.1.122"/>
    </reaction>
</comment>
<name>A0A7R9LMY2_9ACAR</name>
<dbReference type="InterPro" id="IPR037132">
    <property type="entry name" value="N_Gln_amidohydro_ab_roll_sf"/>
</dbReference>
<organism evidence="10">
    <name type="scientific">Medioppia subpectinata</name>
    <dbReference type="NCBI Taxonomy" id="1979941"/>
    <lineage>
        <taxon>Eukaryota</taxon>
        <taxon>Metazoa</taxon>
        <taxon>Ecdysozoa</taxon>
        <taxon>Arthropoda</taxon>
        <taxon>Chelicerata</taxon>
        <taxon>Arachnida</taxon>
        <taxon>Acari</taxon>
        <taxon>Acariformes</taxon>
        <taxon>Sarcoptiformes</taxon>
        <taxon>Oribatida</taxon>
        <taxon>Brachypylina</taxon>
        <taxon>Oppioidea</taxon>
        <taxon>Oppiidae</taxon>
        <taxon>Medioppia</taxon>
    </lineage>
</organism>
<protein>
    <recommendedName>
        <fullName evidence="5 8">Protein N-terminal glutamine amidohydrolase</fullName>
        <ecNumber evidence="4 8">3.5.1.122</ecNumber>
    </recommendedName>
    <alternativeName>
        <fullName evidence="8">Protein NH2-terminal glutamine deamidase</fullName>
    </alternativeName>
</protein>
<reference evidence="10" key="1">
    <citation type="submission" date="2020-11" db="EMBL/GenBank/DDBJ databases">
        <authorList>
            <person name="Tran Van P."/>
        </authorList>
    </citation>
    <scope>NUCLEOTIDE SEQUENCE</scope>
</reference>
<evidence type="ECO:0000256" key="6">
    <source>
        <dbReference type="ARBA" id="ARBA00022801"/>
    </source>
</evidence>
<evidence type="ECO:0000256" key="2">
    <source>
        <dbReference type="ARBA" id="ARBA00008985"/>
    </source>
</evidence>
<dbReference type="PANTHER" id="PTHR13035">
    <property type="entry name" value="PROTEIN N-TERMINAL GLUTAMINE AMIDOHYDROLASE"/>
    <property type="match status" value="1"/>
</dbReference>
<dbReference type="Proteomes" id="UP000759131">
    <property type="component" value="Unassembled WGS sequence"/>
</dbReference>
<evidence type="ECO:0000313" key="10">
    <source>
        <dbReference type="EMBL" id="CAD7644669.1"/>
    </source>
</evidence>
<dbReference type="InterPro" id="IPR039733">
    <property type="entry name" value="NTAQ1"/>
</dbReference>
<evidence type="ECO:0000313" key="11">
    <source>
        <dbReference type="Proteomes" id="UP000759131"/>
    </source>
</evidence>
<dbReference type="EMBL" id="CAJPIZ010032097">
    <property type="protein sequence ID" value="CAG2120209.1"/>
    <property type="molecule type" value="Genomic_DNA"/>
</dbReference>
<evidence type="ECO:0000256" key="7">
    <source>
        <dbReference type="ARBA" id="ARBA00048768"/>
    </source>
</evidence>
<evidence type="ECO:0000259" key="9">
    <source>
        <dbReference type="Pfam" id="PF09764"/>
    </source>
</evidence>
<dbReference type="Gene3D" id="3.10.620.10">
    <property type="entry name" value="Protein N-terminal glutamine amidohydrolase, alpha beta roll"/>
    <property type="match status" value="1"/>
</dbReference>
<evidence type="ECO:0000256" key="4">
    <source>
        <dbReference type="ARBA" id="ARBA00012718"/>
    </source>
</evidence>
<dbReference type="PANTHER" id="PTHR13035:SF0">
    <property type="entry name" value="PROTEIN N-TERMINAL GLUTAMINE AMIDOHYDROLASE"/>
    <property type="match status" value="1"/>
</dbReference>
<evidence type="ECO:0000256" key="1">
    <source>
        <dbReference type="ARBA" id="ARBA00003923"/>
    </source>
</evidence>
<accession>A0A7R9LMY2</accession>
<keyword evidence="6 8" id="KW-0378">Hydrolase</keyword>
<dbReference type="GO" id="GO:0070773">
    <property type="term" value="F:protein-N-terminal glutamine amidohydrolase activity"/>
    <property type="evidence" value="ECO:0007669"/>
    <property type="project" value="UniProtKB-UniRule"/>
</dbReference>
<proteinExistence type="inferred from homology"/>
<evidence type="ECO:0000256" key="8">
    <source>
        <dbReference type="RuleBase" id="RU367082"/>
    </source>
</evidence>
<dbReference type="GO" id="GO:0005634">
    <property type="term" value="C:nucleus"/>
    <property type="evidence" value="ECO:0007669"/>
    <property type="project" value="TreeGrafter"/>
</dbReference>
<dbReference type="AlphaFoldDB" id="A0A7R9LMY2"/>
<gene>
    <name evidence="10" type="ORF">OSB1V03_LOCUS20156</name>
</gene>
<comment type="subunit">
    <text evidence="3 8">Monomer.</text>
</comment>
<dbReference type="InterPro" id="IPR023128">
    <property type="entry name" value="Prot_N_Gln_amidohydro_ab_roll"/>
</dbReference>
<feature type="domain" description="Protein N-terminal glutamine amidohydrolase alpha beta roll" evidence="9">
    <location>
        <begin position="1"/>
        <end position="157"/>
    </location>
</feature>
<dbReference type="GO" id="GO:0008418">
    <property type="term" value="F:protein-N-terminal asparagine amidohydrolase activity"/>
    <property type="evidence" value="ECO:0007669"/>
    <property type="project" value="UniProtKB-UniRule"/>
</dbReference>